<feature type="transmembrane region" description="Helical" evidence="10">
    <location>
        <begin position="84"/>
        <end position="107"/>
    </location>
</feature>
<keyword evidence="3 10" id="KW-0812">Transmembrane</keyword>
<evidence type="ECO:0000313" key="11">
    <source>
        <dbReference type="EMBL" id="MFC5293889.1"/>
    </source>
</evidence>
<evidence type="ECO:0000256" key="4">
    <source>
        <dbReference type="ARBA" id="ARBA00022960"/>
    </source>
</evidence>
<name>A0ABW0F393_9HYPH</name>
<feature type="transmembrane region" description="Helical" evidence="10">
    <location>
        <begin position="178"/>
        <end position="199"/>
    </location>
</feature>
<comment type="function">
    <text evidence="8">Involved in peptidoglycan biosynthesis. Transports lipid-linked peptidoglycan precursors from the inner to the outer leaflet of the cytoplasmic membrane.</text>
</comment>
<accession>A0ABW0F393</accession>
<keyword evidence="2" id="KW-1003">Cell membrane</keyword>
<evidence type="ECO:0000256" key="2">
    <source>
        <dbReference type="ARBA" id="ARBA00022475"/>
    </source>
</evidence>
<gene>
    <name evidence="11" type="ORF">ACFPK2_12935</name>
</gene>
<feature type="transmembrane region" description="Helical" evidence="10">
    <location>
        <begin position="220"/>
        <end position="241"/>
    </location>
</feature>
<keyword evidence="5" id="KW-0573">Peptidoglycan synthesis</keyword>
<feature type="transmembrane region" description="Helical" evidence="10">
    <location>
        <begin position="432"/>
        <end position="453"/>
    </location>
</feature>
<feature type="transmembrane region" description="Helical" evidence="10">
    <location>
        <begin position="343"/>
        <end position="364"/>
    </location>
</feature>
<dbReference type="PANTHER" id="PTHR47019">
    <property type="entry name" value="LIPID II FLIPPASE MURJ"/>
    <property type="match status" value="1"/>
</dbReference>
<comment type="subcellular location">
    <subcellularLocation>
        <location evidence="1">Cell membrane</location>
        <topology evidence="1">Multi-pass membrane protein</topology>
    </subcellularLocation>
</comment>
<evidence type="ECO:0000256" key="8">
    <source>
        <dbReference type="ARBA" id="ARBA00060041"/>
    </source>
</evidence>
<evidence type="ECO:0000313" key="12">
    <source>
        <dbReference type="Proteomes" id="UP001595976"/>
    </source>
</evidence>
<reference evidence="12" key="1">
    <citation type="journal article" date="2019" name="Int. J. Syst. Evol. Microbiol.">
        <title>The Global Catalogue of Microorganisms (GCM) 10K type strain sequencing project: providing services to taxonomists for standard genome sequencing and annotation.</title>
        <authorList>
            <consortium name="The Broad Institute Genomics Platform"/>
            <consortium name="The Broad Institute Genome Sequencing Center for Infectious Disease"/>
            <person name="Wu L."/>
            <person name="Ma J."/>
        </authorList>
    </citation>
    <scope>NUCLEOTIDE SEQUENCE [LARGE SCALE GENOMIC DNA]</scope>
    <source>
        <strain evidence="12">CGMCC 1.15643</strain>
    </source>
</reference>
<feature type="transmembrane region" description="Helical" evidence="10">
    <location>
        <begin position="261"/>
        <end position="282"/>
    </location>
</feature>
<feature type="transmembrane region" description="Helical" evidence="10">
    <location>
        <begin position="303"/>
        <end position="323"/>
    </location>
</feature>
<dbReference type="PANTHER" id="PTHR47019:SF1">
    <property type="entry name" value="LIPID II FLIPPASE MURJ"/>
    <property type="match status" value="1"/>
</dbReference>
<evidence type="ECO:0000256" key="1">
    <source>
        <dbReference type="ARBA" id="ARBA00004651"/>
    </source>
</evidence>
<feature type="transmembrane region" description="Helical" evidence="10">
    <location>
        <begin position="119"/>
        <end position="143"/>
    </location>
</feature>
<feature type="transmembrane region" description="Helical" evidence="10">
    <location>
        <begin position="400"/>
        <end position="420"/>
    </location>
</feature>
<evidence type="ECO:0000256" key="6">
    <source>
        <dbReference type="ARBA" id="ARBA00022989"/>
    </source>
</evidence>
<feature type="transmembrane region" description="Helical" evidence="10">
    <location>
        <begin position="39"/>
        <end position="63"/>
    </location>
</feature>
<dbReference type="InterPro" id="IPR051050">
    <property type="entry name" value="Lipid_II_flippase_MurJ/MviN"/>
</dbReference>
<dbReference type="InterPro" id="IPR004268">
    <property type="entry name" value="MurJ"/>
</dbReference>
<keyword evidence="7 10" id="KW-0472">Membrane</keyword>
<comment type="caution">
    <text evidence="11">The sequence shown here is derived from an EMBL/GenBank/DDBJ whole genome shotgun (WGS) entry which is preliminary data.</text>
</comment>
<keyword evidence="4" id="KW-0133">Cell shape</keyword>
<feature type="transmembrane region" description="Helical" evidence="10">
    <location>
        <begin position="150"/>
        <end position="172"/>
    </location>
</feature>
<feature type="transmembrane region" description="Helical" evidence="10">
    <location>
        <begin position="459"/>
        <end position="481"/>
    </location>
</feature>
<dbReference type="EMBL" id="JBHSLI010000005">
    <property type="protein sequence ID" value="MFC5293889.1"/>
    <property type="molecule type" value="Genomic_DNA"/>
</dbReference>
<keyword evidence="6 10" id="KW-1133">Transmembrane helix</keyword>
<dbReference type="Pfam" id="PF03023">
    <property type="entry name" value="MurJ"/>
    <property type="match status" value="1"/>
</dbReference>
<feature type="transmembrane region" description="Helical" evidence="10">
    <location>
        <begin position="371"/>
        <end position="394"/>
    </location>
</feature>
<comment type="similarity">
    <text evidence="9">Belongs to the MurJ/MviN family.</text>
</comment>
<organism evidence="11 12">
    <name type="scientific">Bosea minatitlanensis</name>
    <dbReference type="NCBI Taxonomy" id="128782"/>
    <lineage>
        <taxon>Bacteria</taxon>
        <taxon>Pseudomonadati</taxon>
        <taxon>Pseudomonadota</taxon>
        <taxon>Alphaproteobacteria</taxon>
        <taxon>Hyphomicrobiales</taxon>
        <taxon>Boseaceae</taxon>
        <taxon>Bosea</taxon>
    </lineage>
</organism>
<sequence length="507" mass="53915">MLAASSSVMLNTALAQVIGFFRTAMIASYFGASIEVDSYYISLVVPTFVATAVASWLQVGFVGQYSILRSQSRETDAVDYRTSMILSVAFVSIAVMVVCIAFPYQVMSALLPENQSSSVAAQALVLSSLTIAPILLSDFFALILNCHGGFFAPSVAPVVNAAVSVFSLWIWPSADLNALLLTLVLGSLGQFSVVFVALLRSKIGFRLSFGRGKELAWKSLFVGMPVIPAILLSNATSATIQLRSAQLGEGAVSILNYAQRLSGSIGQVLVIGIGTILLPQMASLMSQENRAAALAVIRKISRVAVAISAYFLVGIYLFGFPAVKAILSRGSFSVDIARHVWEVWFILTISLLPFSLGTFIAKVAQATQKSVMILISSAILFGVIWVATLCGVAIESLSLIAASLALAYSATAIFWLVWMMRSFDGGVLIQDLLQSLVFVAPAIAAGTLCDLAVSTLTGSWLPILEVAVRGAIYTIAFGAALELLRFRKWLGQTGTVPSTSDLQASTQ</sequence>
<proteinExistence type="inferred from homology"/>
<dbReference type="PRINTS" id="PR01806">
    <property type="entry name" value="VIRFACTRMVIN"/>
</dbReference>
<evidence type="ECO:0000256" key="10">
    <source>
        <dbReference type="SAM" id="Phobius"/>
    </source>
</evidence>
<dbReference type="Proteomes" id="UP001595976">
    <property type="component" value="Unassembled WGS sequence"/>
</dbReference>
<evidence type="ECO:0000256" key="3">
    <source>
        <dbReference type="ARBA" id="ARBA00022692"/>
    </source>
</evidence>
<protein>
    <submittedName>
        <fullName evidence="11">Lipid II flippase MurJ</fullName>
    </submittedName>
</protein>
<dbReference type="RefSeq" id="WP_158447010.1">
    <property type="nucleotide sequence ID" value="NZ_JAOAOS010000005.1"/>
</dbReference>
<evidence type="ECO:0000256" key="7">
    <source>
        <dbReference type="ARBA" id="ARBA00023136"/>
    </source>
</evidence>
<evidence type="ECO:0000256" key="9">
    <source>
        <dbReference type="ARBA" id="ARBA00061532"/>
    </source>
</evidence>
<evidence type="ECO:0000256" key="5">
    <source>
        <dbReference type="ARBA" id="ARBA00022984"/>
    </source>
</evidence>
<keyword evidence="12" id="KW-1185">Reference proteome</keyword>